<dbReference type="InterPro" id="IPR004837">
    <property type="entry name" value="NaCa_Exmemb"/>
</dbReference>
<dbReference type="Proteomes" id="UP000199727">
    <property type="component" value="Unassembled WGS sequence"/>
</dbReference>
<evidence type="ECO:0000259" key="10">
    <source>
        <dbReference type="Pfam" id="PF01699"/>
    </source>
</evidence>
<dbReference type="PANTHER" id="PTHR31503:SF20">
    <property type="entry name" value="CA(2+)_H(+) EXCHANGER, PUTATIVE (EUROFUNG)-RELATED"/>
    <property type="match status" value="1"/>
</dbReference>
<evidence type="ECO:0000256" key="9">
    <source>
        <dbReference type="SAM" id="Phobius"/>
    </source>
</evidence>
<reference evidence="11 12" key="1">
    <citation type="submission" date="2017-06" db="EMBL/GenBank/DDBJ databases">
        <title>Global population genomics of the pathogenic fungus Cryptococcus neoformans var. grubii.</title>
        <authorList>
            <person name="Cuomo C."/>
            <person name="Litvintseva A."/>
            <person name="Chen Y."/>
            <person name="Young S."/>
            <person name="Zeng Q."/>
            <person name="Chapman S."/>
            <person name="Gujja S."/>
            <person name="Saif S."/>
            <person name="Birren B."/>
        </authorList>
    </citation>
    <scope>NUCLEOTIDE SEQUENCE [LARGE SCALE GENOMIC DNA]</scope>
    <source>
        <strain evidence="11 12">Tu259-1</strain>
    </source>
</reference>
<evidence type="ECO:0000313" key="11">
    <source>
        <dbReference type="EMBL" id="OXG25162.1"/>
    </source>
</evidence>
<evidence type="ECO:0000256" key="4">
    <source>
        <dbReference type="ARBA" id="ARBA00022692"/>
    </source>
</evidence>
<dbReference type="Pfam" id="PF01699">
    <property type="entry name" value="Na_Ca_ex"/>
    <property type="match status" value="2"/>
</dbReference>
<keyword evidence="4 9" id="KW-0812">Transmembrane</keyword>
<feature type="transmembrane region" description="Helical" evidence="9">
    <location>
        <begin position="293"/>
        <end position="315"/>
    </location>
</feature>
<evidence type="ECO:0000256" key="7">
    <source>
        <dbReference type="ARBA" id="ARBA00023136"/>
    </source>
</evidence>
<dbReference type="PANTHER" id="PTHR31503">
    <property type="entry name" value="VACUOLAR CALCIUM ION TRANSPORTER"/>
    <property type="match status" value="1"/>
</dbReference>
<accession>A0A854QHZ5</accession>
<dbReference type="InterPro" id="IPR004713">
    <property type="entry name" value="CaH_exchang"/>
</dbReference>
<feature type="compositionally biased region" description="Low complexity" evidence="8">
    <location>
        <begin position="105"/>
        <end position="116"/>
    </location>
</feature>
<feature type="transmembrane region" description="Helical" evidence="9">
    <location>
        <begin position="363"/>
        <end position="382"/>
    </location>
</feature>
<evidence type="ECO:0000256" key="6">
    <source>
        <dbReference type="ARBA" id="ARBA00023065"/>
    </source>
</evidence>
<feature type="domain" description="Sodium/calcium exchanger membrane region" evidence="10">
    <location>
        <begin position="607"/>
        <end position="750"/>
    </location>
</feature>
<evidence type="ECO:0000256" key="3">
    <source>
        <dbReference type="ARBA" id="ARBA00022448"/>
    </source>
</evidence>
<keyword evidence="3" id="KW-0813">Transport</keyword>
<sequence>MPVDGDALLPPSGCFLITTLHRHTIATKRPLALSYINLHSSHNTPSLLSSSIYSYFPVQFLQDYTAKRSMASSPIAEPEPEPDIESPNPRQQIYTNTPTSSGYHSTTGDTTSQQQQNVLPEQESGSSASALKQPTTLRTILKPRSRPGHARVPSIKISEADPVSHGTADLPSRPNSAPTISAGVGSAFGRNRLAPLKNISIPLPPKMGPPESEEEKLQKTFIEPTWTQCFRNTIKAQPALAAVPIILPISWALHFSHQNPIAIFVTSLIAIVPLAGGLGFATEELAHRVGEAWGGLLNASFGNAVELLIAILALVKGQLDIVQASMVGSILSNVLLVLGMSYFAGGLRFHEQLYTIIGAQMHISLLGISLMAIVLPAAYHYAYPSTSDVVSSARAGSQPEGEELNNLLKMSRGLSFILLAVYAMFLTFQLYTHAYLFRIPREKVRHPLPGPAPHHEHVFPRPHWVDSIVDSSSSSSSSASSVRSEKSNRRFRKFRKFSVSSKKEQRQKERGADGHEADNERESRQIPHNAPNPETPPVNEKNDNAFTQSSPISPFRTSSNFSDTLRPSVANEDIERQSVVSSAGSEHIIVDEDGTVHVQPKVKFHFALGMLLLMTALAGVTAEWLVDSIDGLTATGNVSREFVGLILLPVIGNSVEHITAVTVSVKDKLNLSMSIAVGSSIQVSLCLLPILVLIGWAIGQPMLLFFDTFETMALVISVLLVNFAISDGRTNYLEGFVMMMAYLSIALVCWFYDPLD</sequence>
<feature type="transmembrane region" description="Helical" evidence="9">
    <location>
        <begin position="604"/>
        <end position="622"/>
    </location>
</feature>
<evidence type="ECO:0000256" key="2">
    <source>
        <dbReference type="ARBA" id="ARBA00008170"/>
    </source>
</evidence>
<feature type="domain" description="Sodium/calcium exchanger membrane region" evidence="10">
    <location>
        <begin position="261"/>
        <end position="430"/>
    </location>
</feature>
<dbReference type="InterPro" id="IPR044880">
    <property type="entry name" value="NCX_ion-bd_dom_sf"/>
</dbReference>
<dbReference type="GO" id="GO:0006874">
    <property type="term" value="P:intracellular calcium ion homeostasis"/>
    <property type="evidence" value="ECO:0007669"/>
    <property type="project" value="TreeGrafter"/>
</dbReference>
<dbReference type="GO" id="GO:0012505">
    <property type="term" value="C:endomembrane system"/>
    <property type="evidence" value="ECO:0007669"/>
    <property type="project" value="UniProtKB-SubCell"/>
</dbReference>
<comment type="subcellular location">
    <subcellularLocation>
        <location evidence="1">Endomembrane system</location>
        <topology evidence="1">Multi-pass membrane protein</topology>
    </subcellularLocation>
</comment>
<dbReference type="GO" id="GO:0015369">
    <property type="term" value="F:calcium:proton antiporter activity"/>
    <property type="evidence" value="ECO:0007669"/>
    <property type="project" value="TreeGrafter"/>
</dbReference>
<evidence type="ECO:0000256" key="5">
    <source>
        <dbReference type="ARBA" id="ARBA00022989"/>
    </source>
</evidence>
<feature type="transmembrane region" description="Helical" evidence="9">
    <location>
        <begin position="321"/>
        <end position="343"/>
    </location>
</feature>
<dbReference type="Gene3D" id="1.20.1420.30">
    <property type="entry name" value="NCX, central ion-binding region"/>
    <property type="match status" value="2"/>
</dbReference>
<evidence type="ECO:0000313" key="12">
    <source>
        <dbReference type="Proteomes" id="UP000199727"/>
    </source>
</evidence>
<feature type="transmembrane region" description="Helical" evidence="9">
    <location>
        <begin position="732"/>
        <end position="753"/>
    </location>
</feature>
<organism evidence="11 12">
    <name type="scientific">Cryptococcus neoformans Tu259-1</name>
    <dbReference type="NCBI Taxonomy" id="1230072"/>
    <lineage>
        <taxon>Eukaryota</taxon>
        <taxon>Fungi</taxon>
        <taxon>Dikarya</taxon>
        <taxon>Basidiomycota</taxon>
        <taxon>Agaricomycotina</taxon>
        <taxon>Tremellomycetes</taxon>
        <taxon>Tremellales</taxon>
        <taxon>Cryptococcaceae</taxon>
        <taxon>Cryptococcus</taxon>
        <taxon>Cryptococcus neoformans species complex</taxon>
    </lineage>
</organism>
<feature type="compositionally biased region" description="Basic and acidic residues" evidence="8">
    <location>
        <begin position="501"/>
        <end position="525"/>
    </location>
</feature>
<gene>
    <name evidence="11" type="ORF">C361_02165</name>
</gene>
<comment type="caution">
    <text evidence="11">The sequence shown here is derived from an EMBL/GenBank/DDBJ whole genome shotgun (WGS) entry which is preliminary data.</text>
</comment>
<feature type="compositionally biased region" description="Polar residues" evidence="8">
    <location>
        <begin position="90"/>
        <end position="104"/>
    </location>
</feature>
<dbReference type="GO" id="GO:0000329">
    <property type="term" value="C:fungal-type vacuole membrane"/>
    <property type="evidence" value="ECO:0007669"/>
    <property type="project" value="TreeGrafter"/>
</dbReference>
<feature type="transmembrane region" description="Helical" evidence="9">
    <location>
        <begin position="704"/>
        <end position="725"/>
    </location>
</feature>
<proteinExistence type="inferred from homology"/>
<feature type="transmembrane region" description="Helical" evidence="9">
    <location>
        <begin position="675"/>
        <end position="698"/>
    </location>
</feature>
<evidence type="ECO:0000256" key="1">
    <source>
        <dbReference type="ARBA" id="ARBA00004127"/>
    </source>
</evidence>
<comment type="similarity">
    <text evidence="2">Belongs to the Ca(2+):cation antiporter (CaCA) (TC 2.A.19) family.</text>
</comment>
<keyword evidence="6" id="KW-0406">Ion transport</keyword>
<feature type="compositionally biased region" description="Polar residues" evidence="8">
    <location>
        <begin position="117"/>
        <end position="138"/>
    </location>
</feature>
<dbReference type="AlphaFoldDB" id="A0A854QHZ5"/>
<evidence type="ECO:0000256" key="8">
    <source>
        <dbReference type="SAM" id="MobiDB-lite"/>
    </source>
</evidence>
<name>A0A854QHZ5_CRYNE</name>
<dbReference type="OrthoDB" id="1699231at2759"/>
<feature type="transmembrane region" description="Helical" evidence="9">
    <location>
        <begin position="642"/>
        <end position="663"/>
    </location>
</feature>
<keyword evidence="5 9" id="KW-1133">Transmembrane helix</keyword>
<dbReference type="EMBL" id="AMKT01000028">
    <property type="protein sequence ID" value="OXG25162.1"/>
    <property type="molecule type" value="Genomic_DNA"/>
</dbReference>
<keyword evidence="7 9" id="KW-0472">Membrane</keyword>
<protein>
    <submittedName>
        <fullName evidence="11">Calcium/proton exchanger</fullName>
    </submittedName>
</protein>
<dbReference type="FunFam" id="1.20.1420.30:FF:000024">
    <property type="entry name" value="Calcium/proton exchanger, variant"/>
    <property type="match status" value="1"/>
</dbReference>
<feature type="region of interest" description="Disordered" evidence="8">
    <location>
        <begin position="71"/>
        <end position="181"/>
    </location>
</feature>
<feature type="compositionally biased region" description="Polar residues" evidence="8">
    <location>
        <begin position="544"/>
        <end position="565"/>
    </location>
</feature>
<feature type="transmembrane region" description="Helical" evidence="9">
    <location>
        <begin position="261"/>
        <end position="281"/>
    </location>
</feature>
<feature type="region of interest" description="Disordered" evidence="8">
    <location>
        <begin position="493"/>
        <end position="577"/>
    </location>
</feature>
<feature type="transmembrane region" description="Helical" evidence="9">
    <location>
        <begin position="414"/>
        <end position="437"/>
    </location>
</feature>